<feature type="active site" description="Proton acceptor" evidence="8">
    <location>
        <position position="77"/>
    </location>
</feature>
<evidence type="ECO:0000256" key="10">
    <source>
        <dbReference type="RuleBase" id="RU004016"/>
    </source>
</evidence>
<comment type="function">
    <text evidence="1">Removes C-terminal D-alanyl residues from sugar-peptide cell wall precursors.</text>
</comment>
<evidence type="ECO:0000256" key="5">
    <source>
        <dbReference type="ARBA" id="ARBA00022960"/>
    </source>
</evidence>
<evidence type="ECO:0000256" key="7">
    <source>
        <dbReference type="ARBA" id="ARBA00023316"/>
    </source>
</evidence>
<dbReference type="PANTHER" id="PTHR21581:SF11">
    <property type="entry name" value="D-ALANYL-D-ALANINE CARBOXYPEPTIDASE DACA"/>
    <property type="match status" value="1"/>
</dbReference>
<dbReference type="InterPro" id="IPR037167">
    <property type="entry name" value="Peptidase_S11_C_sf"/>
</dbReference>
<dbReference type="SUPFAM" id="SSF69189">
    <property type="entry name" value="Penicillin-binding protein associated domain"/>
    <property type="match status" value="1"/>
</dbReference>
<dbReference type="GO" id="GO:0008360">
    <property type="term" value="P:regulation of cell shape"/>
    <property type="evidence" value="ECO:0007669"/>
    <property type="project" value="UniProtKB-KW"/>
</dbReference>
<evidence type="ECO:0000256" key="2">
    <source>
        <dbReference type="ARBA" id="ARBA00007164"/>
    </source>
</evidence>
<evidence type="ECO:0000256" key="8">
    <source>
        <dbReference type="PIRSR" id="PIRSR618044-1"/>
    </source>
</evidence>
<dbReference type="STRING" id="626369.HMPREF0446_00899"/>
<dbReference type="GO" id="GO:0009252">
    <property type="term" value="P:peptidoglycan biosynthetic process"/>
    <property type="evidence" value="ECO:0007669"/>
    <property type="project" value="UniProtKB-KW"/>
</dbReference>
<keyword evidence="5" id="KW-0133">Cell shape</keyword>
<dbReference type="OrthoDB" id="9791132at2"/>
<proteinExistence type="inferred from homology"/>
<dbReference type="SUPFAM" id="SSF56601">
    <property type="entry name" value="beta-lactamase/transpeptidase-like"/>
    <property type="match status" value="1"/>
</dbReference>
<feature type="binding site" evidence="9">
    <location>
        <position position="263"/>
    </location>
    <ligand>
        <name>substrate</name>
    </ligand>
</feature>
<dbReference type="Gene3D" id="2.60.410.10">
    <property type="entry name" value="D-Ala-D-Ala carboxypeptidase, C-terminal domain"/>
    <property type="match status" value="1"/>
</dbReference>
<dbReference type="InterPro" id="IPR012338">
    <property type="entry name" value="Beta-lactam/transpept-like"/>
</dbReference>
<dbReference type="PRINTS" id="PR00725">
    <property type="entry name" value="DADACBPTASE1"/>
</dbReference>
<name>D0BLP6_9LACT</name>
<dbReference type="eggNOG" id="COG1686">
    <property type="taxonomic scope" value="Bacteria"/>
</dbReference>
<feature type="active site" evidence="8">
    <location>
        <position position="138"/>
    </location>
</feature>
<reference evidence="13" key="2">
    <citation type="submission" date="2011-10" db="EMBL/GenBank/DDBJ databases">
        <title>The Genome Sequence of Granulicatella elegans ATCC 700633.</title>
        <authorList>
            <consortium name="The Broad Institute Genome Sequencing Platform"/>
            <consortium name="The Broad Institute Genome Sequencing Center for Infectious Disease"/>
            <person name="Earl A."/>
            <person name="Ward D."/>
            <person name="Feldgarden M."/>
            <person name="Gevers D."/>
            <person name="Sibley C.D."/>
            <person name="Field T.R."/>
            <person name="Grinwis M."/>
            <person name="Eshaghurshan C.S."/>
            <person name="Surette M.G."/>
            <person name="Young S.K."/>
            <person name="Zeng Q."/>
            <person name="Gargeya S."/>
            <person name="Fitzgerald M."/>
            <person name="Haas B."/>
            <person name="Abouelleil A."/>
            <person name="Alvarado L."/>
            <person name="Arachchi H.M."/>
            <person name="Berlin A."/>
            <person name="Brown A."/>
            <person name="Chapman S.B."/>
            <person name="Chen Z."/>
            <person name="Dunbar C."/>
            <person name="Freedman E."/>
            <person name="Gearin G."/>
            <person name="Goldberg J."/>
            <person name="Griggs A."/>
            <person name="Gujja S."/>
            <person name="Heiman D."/>
            <person name="Howarth C."/>
            <person name="Larson L."/>
            <person name="Lui A."/>
            <person name="MacDonald P.J.P."/>
            <person name="Montmayeur A."/>
            <person name="Murphy C."/>
            <person name="Neiman D."/>
            <person name="Pearson M."/>
            <person name="Priest M."/>
            <person name="Roberts A."/>
            <person name="Saif S."/>
            <person name="Shea T."/>
            <person name="Shenoy N."/>
            <person name="Sisk P."/>
            <person name="Stolte C."/>
            <person name="Sykes S."/>
            <person name="Wortman J."/>
            <person name="Nusbaum C."/>
            <person name="Birren B."/>
        </authorList>
    </citation>
    <scope>NUCLEOTIDE SEQUENCE [LARGE SCALE GENOMIC DNA]</scope>
    <source>
        <strain evidence="13">ATCC 700633</strain>
    </source>
</reference>
<feature type="active site" description="Acyl-ester intermediate" evidence="8">
    <location>
        <position position="74"/>
    </location>
</feature>
<dbReference type="HOGENOM" id="CLU_027070_8_2_9"/>
<evidence type="ECO:0000256" key="6">
    <source>
        <dbReference type="ARBA" id="ARBA00022984"/>
    </source>
</evidence>
<keyword evidence="4" id="KW-0378">Hydrolase</keyword>
<dbReference type="EMBL" id="ACRF02000016">
    <property type="protein sequence ID" value="EEW92911.2"/>
    <property type="molecule type" value="Genomic_DNA"/>
</dbReference>
<keyword evidence="7" id="KW-0961">Cell wall biogenesis/degradation</keyword>
<dbReference type="Pfam" id="PF00768">
    <property type="entry name" value="Peptidase_S11"/>
    <property type="match status" value="1"/>
</dbReference>
<dbReference type="Gene3D" id="3.40.710.10">
    <property type="entry name" value="DD-peptidase/beta-lactamase superfamily"/>
    <property type="match status" value="1"/>
</dbReference>
<evidence type="ECO:0000256" key="4">
    <source>
        <dbReference type="ARBA" id="ARBA00022801"/>
    </source>
</evidence>
<protein>
    <recommendedName>
        <fullName evidence="12">Peptidase S11 D-alanyl-D-alanine carboxypeptidase A N-terminal domain-containing protein</fullName>
    </recommendedName>
</protein>
<evidence type="ECO:0000313" key="14">
    <source>
        <dbReference type="Proteomes" id="UP000002939"/>
    </source>
</evidence>
<evidence type="ECO:0000256" key="1">
    <source>
        <dbReference type="ARBA" id="ARBA00003217"/>
    </source>
</evidence>
<organism evidence="13 14">
    <name type="scientific">Granulicatella elegans ATCC 700633</name>
    <dbReference type="NCBI Taxonomy" id="626369"/>
    <lineage>
        <taxon>Bacteria</taxon>
        <taxon>Bacillati</taxon>
        <taxon>Bacillota</taxon>
        <taxon>Bacilli</taxon>
        <taxon>Lactobacillales</taxon>
        <taxon>Carnobacteriaceae</taxon>
        <taxon>Granulicatella</taxon>
    </lineage>
</organism>
<dbReference type="GO" id="GO:0006508">
    <property type="term" value="P:proteolysis"/>
    <property type="evidence" value="ECO:0007669"/>
    <property type="project" value="InterPro"/>
</dbReference>
<dbReference type="AlphaFoldDB" id="D0BLP6"/>
<evidence type="ECO:0000313" key="13">
    <source>
        <dbReference type="EMBL" id="EEW92911.2"/>
    </source>
</evidence>
<evidence type="ECO:0000259" key="12">
    <source>
        <dbReference type="Pfam" id="PF00768"/>
    </source>
</evidence>
<accession>D0BLP6</accession>
<dbReference type="InterPro" id="IPR018044">
    <property type="entry name" value="Peptidase_S11"/>
</dbReference>
<dbReference type="RefSeq" id="WP_020991428.1">
    <property type="nucleotide sequence ID" value="NZ_KI391971.1"/>
</dbReference>
<feature type="chain" id="PRO_5003006850" description="Peptidase S11 D-alanyl-D-alanine carboxypeptidase A N-terminal domain-containing protein" evidence="11">
    <location>
        <begin position="30"/>
        <end position="464"/>
    </location>
</feature>
<keyword evidence="14" id="KW-1185">Reference proteome</keyword>
<dbReference type="InterPro" id="IPR015956">
    <property type="entry name" value="Peniciliin-bd_prot_C_sf"/>
</dbReference>
<dbReference type="PANTHER" id="PTHR21581">
    <property type="entry name" value="D-ALANYL-D-ALANINE CARBOXYPEPTIDASE"/>
    <property type="match status" value="1"/>
</dbReference>
<comment type="similarity">
    <text evidence="2 10">Belongs to the peptidase S11 family.</text>
</comment>
<dbReference type="GO" id="GO:0071555">
    <property type="term" value="P:cell wall organization"/>
    <property type="evidence" value="ECO:0007669"/>
    <property type="project" value="UniProtKB-KW"/>
</dbReference>
<dbReference type="InterPro" id="IPR001967">
    <property type="entry name" value="Peptidase_S11_N"/>
</dbReference>
<feature type="signal peptide" evidence="11">
    <location>
        <begin position="1"/>
        <end position="29"/>
    </location>
</feature>
<reference evidence="13" key="1">
    <citation type="submission" date="2009-09" db="EMBL/GenBank/DDBJ databases">
        <authorList>
            <consortium name="The Broad Institute Genome Sequencing Platform"/>
            <person name="Ward D."/>
            <person name="Feldgarden M."/>
            <person name="Earl A."/>
            <person name="Young S.K."/>
            <person name="Zeng Q."/>
            <person name="Koehrsen M."/>
            <person name="Alvarado L."/>
            <person name="Berlin A."/>
            <person name="Bochicchio J."/>
            <person name="Borenstein D."/>
            <person name="Chapman S.B."/>
            <person name="Chen Z."/>
            <person name="Engels R."/>
            <person name="Freedman E."/>
            <person name="Gellesch M."/>
            <person name="Goldberg J."/>
            <person name="Griggs A."/>
            <person name="Gujja S."/>
            <person name="Heilman E."/>
            <person name="Heiman D."/>
            <person name="Hepburn T."/>
            <person name="Howarth C."/>
            <person name="Jen D."/>
            <person name="Larson L."/>
            <person name="Lewis B."/>
            <person name="Mehta T."/>
            <person name="Park D."/>
            <person name="Pearson M."/>
            <person name="Roberts A."/>
            <person name="Saif S."/>
            <person name="Shea T."/>
            <person name="Shenoy N."/>
            <person name="Sisk P."/>
            <person name="Stolte C."/>
            <person name="Sykes S."/>
            <person name="Thomson T."/>
            <person name="Walk T."/>
            <person name="White J."/>
            <person name="Yandava C."/>
            <person name="Sibley C.D."/>
            <person name="Field T.R."/>
            <person name="Grinwis M."/>
            <person name="Eshaghurshan C.S."/>
            <person name="Surette M.G."/>
            <person name="Haas B."/>
            <person name="Nusbaum C."/>
            <person name="Birren B."/>
        </authorList>
    </citation>
    <scope>NUCLEOTIDE SEQUENCE [LARGE SCALE GENOMIC DNA]</scope>
    <source>
        <strain evidence="13">ATCC 700633</strain>
    </source>
</reference>
<evidence type="ECO:0000256" key="3">
    <source>
        <dbReference type="ARBA" id="ARBA00022729"/>
    </source>
</evidence>
<keyword evidence="6" id="KW-0573">Peptidoglycan synthesis</keyword>
<gene>
    <name evidence="13" type="ORF">HMPREF0446_00899</name>
</gene>
<feature type="domain" description="Peptidase S11 D-alanyl-D-alanine carboxypeptidase A N-terminal" evidence="12">
    <location>
        <begin position="47"/>
        <end position="293"/>
    </location>
</feature>
<evidence type="ECO:0000256" key="11">
    <source>
        <dbReference type="SAM" id="SignalP"/>
    </source>
</evidence>
<dbReference type="GO" id="GO:0009002">
    <property type="term" value="F:serine-type D-Ala-D-Ala carboxypeptidase activity"/>
    <property type="evidence" value="ECO:0007669"/>
    <property type="project" value="InterPro"/>
</dbReference>
<sequence length="464" mass="51040">MKKIKWMKVVVTTLIACCLVSPMQAIVHAEEAEKPKTAEEIAALEDVASYIAIEQTSGKILMEKNQDDVRGIASMSKMVSQYLILEAIKNSEITWETKIPISERASKLSANYSLSNVPLWPNEKYSIQELFEASSIYSANAATIAMAEYLAGSEAKWVERMKEKVESWGIHDATIVNATGLPNKYGTTEKNPDFGDEAENSMSARSVAIVARRLVLDFPEILKISSVATKEFRPGTAGVTKMDNFNYLIPGLLFGYDGVNGLKTGTSEISGASITTTATRNNFSVIVVTMGSKQPLNRFKVTTKMLDELFKKYEGLVVGIPGKSVQNIQPYPVNGGADEKISVDYGDNFVAAVPKGTAMSQVKVRFEPFKELLDENNALQAPITAGKTIGNLYFQMPGEDLGYVDGQTEGHVPAFAGYEIDPSNIVTDSYRQARGFVEKIFHRIQEFFGNIFQKVKGFLHAQEA</sequence>
<keyword evidence="3 11" id="KW-0732">Signal</keyword>
<evidence type="ECO:0000256" key="9">
    <source>
        <dbReference type="PIRSR" id="PIRSR618044-2"/>
    </source>
</evidence>
<comment type="caution">
    <text evidence="13">The sequence shown here is derived from an EMBL/GenBank/DDBJ whole genome shotgun (WGS) entry which is preliminary data.</text>
</comment>
<dbReference type="Proteomes" id="UP000002939">
    <property type="component" value="Unassembled WGS sequence"/>
</dbReference>